<sequence length="180" mass="19399">MKRLPARGPALQGRALIASFDIDCGELLPGHRFVARGLGGPYELPIPPDWDGTDGEYERILPFVDRGSYPGFSLEYELVPGLPPLDPRDPIFPYLVGVAYAADVTLPWEPTDGGAIASPAGGASTHGSRGDWPLPPDARRLTFSLYPVGDDGRVTWDRAAGDLEVDVRTGSARWTATIRS</sequence>
<dbReference type="Proteomes" id="UP001612915">
    <property type="component" value="Unassembled WGS sequence"/>
</dbReference>
<evidence type="ECO:0000313" key="2">
    <source>
        <dbReference type="Proteomes" id="UP001612915"/>
    </source>
</evidence>
<accession>A0ABW8AQ92</accession>
<reference evidence="1 2" key="1">
    <citation type="submission" date="2024-10" db="EMBL/GenBank/DDBJ databases">
        <title>The Natural Products Discovery Center: Release of the First 8490 Sequenced Strains for Exploring Actinobacteria Biosynthetic Diversity.</title>
        <authorList>
            <person name="Kalkreuter E."/>
            <person name="Kautsar S.A."/>
            <person name="Yang D."/>
            <person name="Bader C.D."/>
            <person name="Teijaro C.N."/>
            <person name="Fluegel L."/>
            <person name="Davis C.M."/>
            <person name="Simpson J.R."/>
            <person name="Lauterbach L."/>
            <person name="Steele A.D."/>
            <person name="Gui C."/>
            <person name="Meng S."/>
            <person name="Li G."/>
            <person name="Viehrig K."/>
            <person name="Ye F."/>
            <person name="Su P."/>
            <person name="Kiefer A.F."/>
            <person name="Nichols A."/>
            <person name="Cepeda A.J."/>
            <person name="Yan W."/>
            <person name="Fan B."/>
            <person name="Jiang Y."/>
            <person name="Adhikari A."/>
            <person name="Zheng C.-J."/>
            <person name="Schuster L."/>
            <person name="Cowan T.M."/>
            <person name="Smanski M.J."/>
            <person name="Chevrette M.G."/>
            <person name="De Carvalho L.P.S."/>
            <person name="Shen B."/>
        </authorList>
    </citation>
    <scope>NUCLEOTIDE SEQUENCE [LARGE SCALE GENOMIC DNA]</scope>
    <source>
        <strain evidence="1 2">NPDC049639</strain>
    </source>
</reference>
<name>A0ABW8AQ92_9ACTN</name>
<proteinExistence type="predicted"/>
<gene>
    <name evidence="1" type="ORF">ACIB24_15885</name>
</gene>
<protein>
    <submittedName>
        <fullName evidence="1">Uncharacterized protein</fullName>
    </submittedName>
</protein>
<evidence type="ECO:0000313" key="1">
    <source>
        <dbReference type="EMBL" id="MFI7588550.1"/>
    </source>
</evidence>
<dbReference type="RefSeq" id="WP_398282374.1">
    <property type="nucleotide sequence ID" value="NZ_JBITLV010000005.1"/>
</dbReference>
<dbReference type="EMBL" id="JBITLV010000005">
    <property type="protein sequence ID" value="MFI7588550.1"/>
    <property type="molecule type" value="Genomic_DNA"/>
</dbReference>
<keyword evidence="2" id="KW-1185">Reference proteome</keyword>
<comment type="caution">
    <text evidence="1">The sequence shown here is derived from an EMBL/GenBank/DDBJ whole genome shotgun (WGS) entry which is preliminary data.</text>
</comment>
<organism evidence="1 2">
    <name type="scientific">Spongisporangium articulatum</name>
    <dbReference type="NCBI Taxonomy" id="3362603"/>
    <lineage>
        <taxon>Bacteria</taxon>
        <taxon>Bacillati</taxon>
        <taxon>Actinomycetota</taxon>
        <taxon>Actinomycetes</taxon>
        <taxon>Kineosporiales</taxon>
        <taxon>Kineosporiaceae</taxon>
        <taxon>Spongisporangium</taxon>
    </lineage>
</organism>